<comment type="catalytic activity">
    <reaction evidence="9">
        <text>2 pyruvate + H(+) = (2S)-2-acetolactate + CO2</text>
        <dbReference type="Rhea" id="RHEA:25249"/>
        <dbReference type="ChEBI" id="CHEBI:15361"/>
        <dbReference type="ChEBI" id="CHEBI:15378"/>
        <dbReference type="ChEBI" id="CHEBI:16526"/>
        <dbReference type="ChEBI" id="CHEBI:58476"/>
        <dbReference type="EC" id="2.2.1.6"/>
    </reaction>
</comment>
<feature type="domain" description="Thiamine pyrophosphate enzyme central" evidence="11">
    <location>
        <begin position="207"/>
        <end position="339"/>
    </location>
</feature>
<dbReference type="EC" id="2.2.1.6" evidence="4"/>
<dbReference type="Pfam" id="PF02775">
    <property type="entry name" value="TPP_enzyme_C"/>
    <property type="match status" value="1"/>
</dbReference>
<dbReference type="SUPFAM" id="SSF52518">
    <property type="entry name" value="Thiamin diphosphate-binding fold (THDP-binding)"/>
    <property type="match status" value="2"/>
</dbReference>
<evidence type="ECO:0000313" key="15">
    <source>
        <dbReference type="Proteomes" id="UP001629745"/>
    </source>
</evidence>
<dbReference type="Gene3D" id="3.40.50.1220">
    <property type="entry name" value="TPP-binding domain"/>
    <property type="match status" value="1"/>
</dbReference>
<evidence type="ECO:0000259" key="12">
    <source>
        <dbReference type="Pfam" id="PF02775"/>
    </source>
</evidence>
<dbReference type="CDD" id="cd00568">
    <property type="entry name" value="TPP_enzymes"/>
    <property type="match status" value="1"/>
</dbReference>
<evidence type="ECO:0000256" key="9">
    <source>
        <dbReference type="ARBA" id="ARBA00048670"/>
    </source>
</evidence>
<comment type="similarity">
    <text evidence="3 10">Belongs to the TPP enzyme family.</text>
</comment>
<protein>
    <recommendedName>
        <fullName evidence="4">acetolactate synthase</fullName>
        <ecNumber evidence="4">2.2.1.6</ecNumber>
    </recommendedName>
</protein>
<feature type="domain" description="Thiamine pyrophosphate enzyme N-terminal TPP-binding" evidence="13">
    <location>
        <begin position="13"/>
        <end position="124"/>
    </location>
</feature>
<dbReference type="InterPro" id="IPR045229">
    <property type="entry name" value="TPP_enz"/>
</dbReference>
<feature type="domain" description="Thiamine pyrophosphate enzyme TPP-binding" evidence="12">
    <location>
        <begin position="407"/>
        <end position="546"/>
    </location>
</feature>
<dbReference type="Proteomes" id="UP001629745">
    <property type="component" value="Unassembled WGS sequence"/>
</dbReference>
<comment type="pathway">
    <text evidence="2">Amino-acid biosynthesis; L-valine biosynthesis; L-valine from pyruvate: step 1/4.</text>
</comment>
<dbReference type="EMBL" id="JBDLNV010000008">
    <property type="protein sequence ID" value="MFM1726076.1"/>
    <property type="molecule type" value="Genomic_DNA"/>
</dbReference>
<dbReference type="Pfam" id="PF00205">
    <property type="entry name" value="TPP_enzyme_M"/>
    <property type="match status" value="1"/>
</dbReference>
<evidence type="ECO:0000256" key="3">
    <source>
        <dbReference type="ARBA" id="ARBA00007812"/>
    </source>
</evidence>
<dbReference type="Gene3D" id="3.40.50.970">
    <property type="match status" value="2"/>
</dbReference>
<keyword evidence="5" id="KW-0285">Flavoprotein</keyword>
<dbReference type="Pfam" id="PF02776">
    <property type="entry name" value="TPP_enzyme_N"/>
    <property type="match status" value="1"/>
</dbReference>
<dbReference type="SUPFAM" id="SSF52467">
    <property type="entry name" value="DHS-like NAD/FAD-binding domain"/>
    <property type="match status" value="1"/>
</dbReference>
<evidence type="ECO:0000256" key="4">
    <source>
        <dbReference type="ARBA" id="ARBA00013145"/>
    </source>
</evidence>
<keyword evidence="7 10" id="KW-0786">Thiamine pyrophosphate</keyword>
<evidence type="ECO:0000256" key="7">
    <source>
        <dbReference type="ARBA" id="ARBA00023052"/>
    </source>
</evidence>
<gene>
    <name evidence="14" type="ORF">ABEU20_004700</name>
</gene>
<evidence type="ECO:0000313" key="14">
    <source>
        <dbReference type="EMBL" id="MFM1726076.1"/>
    </source>
</evidence>
<comment type="pathway">
    <text evidence="1">Amino-acid biosynthesis; L-isoleucine biosynthesis; L-isoleucine from 2-oxobutanoate: step 1/4.</text>
</comment>
<dbReference type="InterPro" id="IPR029061">
    <property type="entry name" value="THDP-binding"/>
</dbReference>
<dbReference type="InterPro" id="IPR029035">
    <property type="entry name" value="DHS-like_NAD/FAD-binding_dom"/>
</dbReference>
<dbReference type="PANTHER" id="PTHR18968:SF13">
    <property type="entry name" value="ACETOLACTATE SYNTHASE CATALYTIC SUBUNIT, MITOCHONDRIAL"/>
    <property type="match status" value="1"/>
</dbReference>
<accession>A0ABW9FKG1</accession>
<dbReference type="InterPro" id="IPR011766">
    <property type="entry name" value="TPP_enzyme_TPP-bd"/>
</dbReference>
<dbReference type="InterPro" id="IPR012000">
    <property type="entry name" value="Thiamin_PyroP_enz_cen_dom"/>
</dbReference>
<evidence type="ECO:0000256" key="6">
    <source>
        <dbReference type="ARBA" id="ARBA00022827"/>
    </source>
</evidence>
<proteinExistence type="inferred from homology"/>
<reference evidence="14 15" key="1">
    <citation type="submission" date="2023-11" db="EMBL/GenBank/DDBJ databases">
        <authorList>
            <person name="Val-Calvo J."/>
            <person name="Scortti M."/>
            <person name="Vazquez-Boland J."/>
        </authorList>
    </citation>
    <scope>NUCLEOTIDE SEQUENCE [LARGE SCALE GENOMIC DNA]</scope>
    <source>
        <strain evidence="14 15">PAM 2766</strain>
    </source>
</reference>
<dbReference type="CDD" id="cd07035">
    <property type="entry name" value="TPP_PYR_POX_like"/>
    <property type="match status" value="1"/>
</dbReference>
<sequence>MTDSVLPESVVGNGGTAVALALEALGVDCVFAIPSAHNLAILKAIHQRARIRVVGCRHEQGVAHAADGYARTTGRLAVAIVSTGPGTANAMGGMYEAHHASSPVMLITSQVESRYLGRGFGYVHEADNQAAMLRSVCGDVRTIERADEIAETVVQSGRTAVRGRPRPVAVEIPTDLQEQEGLEIPVAALHSEAARPTPRTRPTRESVDRAAELLSSARRPLIWAGGGVIRSGAETALRRFAEKWDAPILTSREGRGSVPEDGERALGAVATTAEMRGFVSRCDVLLAVGTRFQQYPTGEWTVPFPTRMVHLDVDPSVIGRGYPPEVAVIGDAEVGLEMLTKALSERAVGEVAARTAHLELGRAAASSVRAEQRTKAGRDQTAICESINRRRPRGGVVVRDATVPAYVWGESLLEIREPRTSIRSTAAGIGPGLPLAIGAALASGTHAIVLQGDGGFMLSVGELATAVQANAPVVICLFNDAGYQMLRNIEARIGDGELHDVELATPDFTRLAESFGARSAHVTSAAQFDAALAEALTVPGPTLIEIDMASLEPMRP</sequence>
<evidence type="ECO:0000259" key="11">
    <source>
        <dbReference type="Pfam" id="PF00205"/>
    </source>
</evidence>
<organism evidence="14 15">
    <name type="scientific">Rhodococcus parequi</name>
    <dbReference type="NCBI Taxonomy" id="3137122"/>
    <lineage>
        <taxon>Bacteria</taxon>
        <taxon>Bacillati</taxon>
        <taxon>Actinomycetota</taxon>
        <taxon>Actinomycetes</taxon>
        <taxon>Mycobacteriales</taxon>
        <taxon>Nocardiaceae</taxon>
        <taxon>Rhodococcus</taxon>
    </lineage>
</organism>
<evidence type="ECO:0000256" key="8">
    <source>
        <dbReference type="ARBA" id="ARBA00023304"/>
    </source>
</evidence>
<comment type="caution">
    <text evidence="14">The sequence shown here is derived from an EMBL/GenBank/DDBJ whole genome shotgun (WGS) entry which is preliminary data.</text>
</comment>
<keyword evidence="6" id="KW-0274">FAD</keyword>
<keyword evidence="8" id="KW-0100">Branched-chain amino acid biosynthesis</keyword>
<evidence type="ECO:0000256" key="1">
    <source>
        <dbReference type="ARBA" id="ARBA00004974"/>
    </source>
</evidence>
<name>A0ABW9FKG1_9NOCA</name>
<keyword evidence="15" id="KW-1185">Reference proteome</keyword>
<evidence type="ECO:0000256" key="2">
    <source>
        <dbReference type="ARBA" id="ARBA00005025"/>
    </source>
</evidence>
<keyword evidence="8" id="KW-0028">Amino-acid biosynthesis</keyword>
<dbReference type="RefSeq" id="WP_420166522.1">
    <property type="nucleotide sequence ID" value="NZ_JBDLNV010000008.1"/>
</dbReference>
<evidence type="ECO:0000256" key="5">
    <source>
        <dbReference type="ARBA" id="ARBA00022630"/>
    </source>
</evidence>
<evidence type="ECO:0000256" key="10">
    <source>
        <dbReference type="RuleBase" id="RU362132"/>
    </source>
</evidence>
<evidence type="ECO:0000259" key="13">
    <source>
        <dbReference type="Pfam" id="PF02776"/>
    </source>
</evidence>
<dbReference type="InterPro" id="IPR012001">
    <property type="entry name" value="Thiamin_PyroP_enz_TPP-bd_dom"/>
</dbReference>
<dbReference type="PANTHER" id="PTHR18968">
    <property type="entry name" value="THIAMINE PYROPHOSPHATE ENZYMES"/>
    <property type="match status" value="1"/>
</dbReference>